<accession>A0ACC0FS86</accession>
<keyword evidence="1" id="KW-0812">Transmembrane</keyword>
<organism evidence="1 2">
    <name type="scientific">Camellia lanceoleosa</name>
    <dbReference type="NCBI Taxonomy" id="1840588"/>
    <lineage>
        <taxon>Eukaryota</taxon>
        <taxon>Viridiplantae</taxon>
        <taxon>Streptophyta</taxon>
        <taxon>Embryophyta</taxon>
        <taxon>Tracheophyta</taxon>
        <taxon>Spermatophyta</taxon>
        <taxon>Magnoliopsida</taxon>
        <taxon>eudicotyledons</taxon>
        <taxon>Gunneridae</taxon>
        <taxon>Pentapetalae</taxon>
        <taxon>asterids</taxon>
        <taxon>Ericales</taxon>
        <taxon>Theaceae</taxon>
        <taxon>Camellia</taxon>
    </lineage>
</organism>
<protein>
    <submittedName>
        <fullName evidence="1">Transmembrane protein 87A</fullName>
    </submittedName>
</protein>
<sequence>MPTFSPAAAKASSLLAPPFLSPTIRFTFPSTIPVLISGSRFENITFWRSKAAADEHSEMEHSTGLIQVIIFEVADRDNIGGSAYGGQRSICCTPDLAKLEGCKQGEVIKLPSATNINWPIVLNVQFNGNYLSTQMDDTVVYITKTGMYDLFFISCDPKLKGLTMNGKTLWKNPDGYLPGRMTPLMKFYVIMSVAYTVLSLIWFSQYMRFWKDTLQLQHCITVVIALGLFEMTLWYFEYAHFNNRGTRPIGITTWVVTVGTIGRTISHLLILCFNGLWCGASYSWWSYCEELLNITEYVGTINDVAGRAKVFLVLPDALLDAFLILWIFTSLARTLEQLQAKRSSVKLDIYRKFSNALAITVIVSVAWIGYEVGPLPSYYLELLLGFSLKAKAVWDTMIEGSETSYTYSDLTEEELDDDEAQSLCRGTPKGDLSLVQQERKEKDVDSTDVSNLEDGPEEDKRE</sequence>
<keyword evidence="2" id="KW-1185">Reference proteome</keyword>
<dbReference type="EMBL" id="CM045770">
    <property type="protein sequence ID" value="KAI7990910.1"/>
    <property type="molecule type" value="Genomic_DNA"/>
</dbReference>
<evidence type="ECO:0000313" key="1">
    <source>
        <dbReference type="EMBL" id="KAI7990910.1"/>
    </source>
</evidence>
<gene>
    <name evidence="1" type="ORF">LOK49_LG12G00206</name>
</gene>
<evidence type="ECO:0000313" key="2">
    <source>
        <dbReference type="Proteomes" id="UP001060215"/>
    </source>
</evidence>
<name>A0ACC0FS86_9ERIC</name>
<dbReference type="Proteomes" id="UP001060215">
    <property type="component" value="Chromosome 13"/>
</dbReference>
<proteinExistence type="predicted"/>
<keyword evidence="1" id="KW-0472">Membrane</keyword>
<reference evidence="1 2" key="1">
    <citation type="journal article" date="2022" name="Plant J.">
        <title>Chromosome-level genome of Camellia lanceoleosa provides a valuable resource for understanding genome evolution and self-incompatibility.</title>
        <authorList>
            <person name="Gong W."/>
            <person name="Xiao S."/>
            <person name="Wang L."/>
            <person name="Liao Z."/>
            <person name="Chang Y."/>
            <person name="Mo W."/>
            <person name="Hu G."/>
            <person name="Li W."/>
            <person name="Zhao G."/>
            <person name="Zhu H."/>
            <person name="Hu X."/>
            <person name="Ji K."/>
            <person name="Xiang X."/>
            <person name="Song Q."/>
            <person name="Yuan D."/>
            <person name="Jin S."/>
            <person name="Zhang L."/>
        </authorList>
    </citation>
    <scope>NUCLEOTIDE SEQUENCE [LARGE SCALE GENOMIC DNA]</scope>
    <source>
        <strain evidence="1">SQ_2022a</strain>
    </source>
</reference>
<comment type="caution">
    <text evidence="1">The sequence shown here is derived from an EMBL/GenBank/DDBJ whole genome shotgun (WGS) entry which is preliminary data.</text>
</comment>